<name>A0AAE3B4R3_9RHOB</name>
<sequence>MAQGFLGGALLGGVVSLGAAGVASVVAPLNVPVQTASPQISDTAPDAGATPEAVAAIAREEGVGTPAAVTQDKPIGGQSAPRTTAPEADSLTDLSVTSAPAAKAPVTGAATELTAPADIAQAGGVDLSQEDPVLPNPQALAPMMPEGSDVVAIDTTPAARPVPKVTEIAPVSEEMADEIVADALAKAMDPAAKEDAGQSGAHETTDQADVDVAGADVPEADAPVNETPVEGAPVDSADQTDVTEAAAAPETEAPEAEAAPEIVQTEIAPVDPPAAVVPEGRDTEENETDTSQVAMLAPSARPQIGTPAISLTDRDSGVVVNRLGNSGAGTAIDKIEKVTIITDSPSGGDLRPITQYAQPFANAENKPLMSIILIDDGSNPTSGAPGIAALRSFPYTLSFAVDSALPDAAERVALYREEGFEVLAMVDLPQGALASDVETTLGVTLSQMREVVGVLEGTREGVQATREVADQVTAILAQSGHGLVTQDKGLNTMPKLARKEGVPADPVFRDFDSAGQTATVIRRFLDQAAFKAGQEGAVVMLGRLRPDTISALLLWGLQDRAGKVALAPISAVLTREDG</sequence>
<evidence type="ECO:0000313" key="3">
    <source>
        <dbReference type="Proteomes" id="UP000732193"/>
    </source>
</evidence>
<dbReference type="Gene3D" id="3.20.20.370">
    <property type="entry name" value="Glycoside hydrolase/deacetylase"/>
    <property type="match status" value="1"/>
</dbReference>
<comment type="caution">
    <text evidence="2">The sequence shown here is derived from an EMBL/GenBank/DDBJ whole genome shotgun (WGS) entry which is preliminary data.</text>
</comment>
<dbReference type="CDD" id="cd10936">
    <property type="entry name" value="CE4_DAC2"/>
    <property type="match status" value="1"/>
</dbReference>
<evidence type="ECO:0000256" key="1">
    <source>
        <dbReference type="SAM" id="MobiDB-lite"/>
    </source>
</evidence>
<dbReference type="SUPFAM" id="SSF88713">
    <property type="entry name" value="Glycoside hydrolase/deacetylase"/>
    <property type="match status" value="1"/>
</dbReference>
<organism evidence="2 3">
    <name type="scientific">Sulfitobacter geojensis</name>
    <dbReference type="NCBI Taxonomy" id="1342299"/>
    <lineage>
        <taxon>Bacteria</taxon>
        <taxon>Pseudomonadati</taxon>
        <taxon>Pseudomonadota</taxon>
        <taxon>Alphaproteobacteria</taxon>
        <taxon>Rhodobacterales</taxon>
        <taxon>Roseobacteraceae</taxon>
        <taxon>Sulfitobacter</taxon>
    </lineage>
</organism>
<feature type="region of interest" description="Disordered" evidence="1">
    <location>
        <begin position="63"/>
        <end position="89"/>
    </location>
</feature>
<dbReference type="Pfam" id="PF04748">
    <property type="entry name" value="Polysacc_deac_2"/>
    <property type="match status" value="1"/>
</dbReference>
<dbReference type="GO" id="GO:0005975">
    <property type="term" value="P:carbohydrate metabolic process"/>
    <property type="evidence" value="ECO:0007669"/>
    <property type="project" value="InterPro"/>
</dbReference>
<reference evidence="2 3" key="1">
    <citation type="submission" date="2021-01" db="EMBL/GenBank/DDBJ databases">
        <title>Diatom-associated Roseobacters Show Island Model of Population Structure.</title>
        <authorList>
            <person name="Qu L."/>
            <person name="Feng X."/>
            <person name="Chen Y."/>
            <person name="Li L."/>
            <person name="Wang X."/>
            <person name="Hu Z."/>
            <person name="Wang H."/>
            <person name="Luo H."/>
        </authorList>
    </citation>
    <scope>NUCLEOTIDE SEQUENCE [LARGE SCALE GENOMIC DNA]</scope>
    <source>
        <strain evidence="2 3">TR60-84</strain>
    </source>
</reference>
<dbReference type="AlphaFoldDB" id="A0AAE3B4R3"/>
<proteinExistence type="predicted"/>
<feature type="region of interest" description="Disordered" evidence="1">
    <location>
        <begin position="220"/>
        <end position="290"/>
    </location>
</feature>
<dbReference type="Proteomes" id="UP000732193">
    <property type="component" value="Unassembled WGS sequence"/>
</dbReference>
<protein>
    <submittedName>
        <fullName evidence="2">Divergent polysaccharide deacetylase family protein</fullName>
    </submittedName>
</protein>
<gene>
    <name evidence="2" type="ORF">JQV55_02155</name>
</gene>
<dbReference type="EMBL" id="JAFBRM010000001">
    <property type="protein sequence ID" value="MBM1712363.1"/>
    <property type="molecule type" value="Genomic_DNA"/>
</dbReference>
<dbReference type="RefSeq" id="WP_203241092.1">
    <property type="nucleotide sequence ID" value="NZ_JAFBRH010000001.1"/>
</dbReference>
<evidence type="ECO:0000313" key="2">
    <source>
        <dbReference type="EMBL" id="MBM1712363.1"/>
    </source>
</evidence>
<feature type="compositionally biased region" description="Low complexity" evidence="1">
    <location>
        <begin position="243"/>
        <end position="261"/>
    </location>
</feature>
<dbReference type="InterPro" id="IPR006837">
    <property type="entry name" value="Divergent_DAC"/>
</dbReference>
<accession>A0AAE3B4R3</accession>
<dbReference type="InterPro" id="IPR011330">
    <property type="entry name" value="Glyco_hydro/deAcase_b/a-brl"/>
</dbReference>
<keyword evidence="3" id="KW-1185">Reference proteome</keyword>